<feature type="compositionally biased region" description="Polar residues" evidence="1">
    <location>
        <begin position="562"/>
        <end position="580"/>
    </location>
</feature>
<organism evidence="2 3">
    <name type="scientific">Pleurostoma richardsiae</name>
    <dbReference type="NCBI Taxonomy" id="41990"/>
    <lineage>
        <taxon>Eukaryota</taxon>
        <taxon>Fungi</taxon>
        <taxon>Dikarya</taxon>
        <taxon>Ascomycota</taxon>
        <taxon>Pezizomycotina</taxon>
        <taxon>Sordariomycetes</taxon>
        <taxon>Sordariomycetidae</taxon>
        <taxon>Calosphaeriales</taxon>
        <taxon>Pleurostomataceae</taxon>
        <taxon>Pleurostoma</taxon>
    </lineage>
</organism>
<proteinExistence type="predicted"/>
<feature type="compositionally biased region" description="Polar residues" evidence="1">
    <location>
        <begin position="588"/>
        <end position="599"/>
    </location>
</feature>
<feature type="compositionally biased region" description="Basic residues" evidence="1">
    <location>
        <begin position="628"/>
        <end position="637"/>
    </location>
</feature>
<evidence type="ECO:0000313" key="2">
    <source>
        <dbReference type="EMBL" id="KAJ9148637.1"/>
    </source>
</evidence>
<dbReference type="EMBL" id="JANBVO010000012">
    <property type="protein sequence ID" value="KAJ9148637.1"/>
    <property type="molecule type" value="Genomic_DNA"/>
</dbReference>
<feature type="compositionally biased region" description="Acidic residues" evidence="1">
    <location>
        <begin position="143"/>
        <end position="166"/>
    </location>
</feature>
<evidence type="ECO:0000313" key="3">
    <source>
        <dbReference type="Proteomes" id="UP001174694"/>
    </source>
</evidence>
<dbReference type="GO" id="GO:0006360">
    <property type="term" value="P:transcription by RNA polymerase I"/>
    <property type="evidence" value="ECO:0007669"/>
    <property type="project" value="InterPro"/>
</dbReference>
<name>A0AA38VRG5_9PEZI</name>
<protein>
    <recommendedName>
        <fullName evidence="4">DNA-directed RNA polymerase I subunit</fullName>
    </recommendedName>
</protein>
<feature type="region of interest" description="Disordered" evidence="1">
    <location>
        <begin position="438"/>
        <end position="677"/>
    </location>
</feature>
<feature type="region of interest" description="Disordered" evidence="1">
    <location>
        <begin position="1"/>
        <end position="304"/>
    </location>
</feature>
<sequence length="677" mass="71774">MAGPKAPVGRLSDHQAAAATLARANRDTSRFGSSAPSAAAKEFKNGDFVGSSDDDSSASDSDSSVDSDASVEDAAAFTRRVQQSTAGKRNAAKSPVKKEEPSPSGQQTVNGIKALAQKQSNEQEPQASKTATKPKIVKKETQSDEDDETSSSGDSDSDSEEGESESEGSGGVATKSLVKKVETSDSESDSASSESEEEAVPSAQKTQVARTSAPEVKAASESTSDSESSSEESESDSSDAEAETKQSSESKAQVNGKTGISAQKAESSTSEDEESDESSSSEADSDSEGSASKEDSNVEMADESFALTTSNNGPEVAEMNQVPEVIEPGFQLRKASEDSDATDVAKFFRDARLEGKQVWYFTAPASVPIGVIKETSIPVDRARNGESIMTHNGESYGLSFETSSSYQLIIPSKAGDVYQMLGRPIDQTMHFHKQISIFPPEDHESSRPRAVTAAPKAPRPQPENLRVRFDPIGVPSTREDNGRNGQPSSFSKDDVEMASPPASTPTAKSGKKRKHKDDEDKQDADELKKPEKKTKKQRVEKSTAAAETVKKTPVVPPSVSTNGKASASQPLPTKSSSQKSSDGHLAAANTQPTPSSARKQTPVPLPPIVSLAGKSALLSSPSAPKAEKKPKMKKDKKDKKDKAHAVAETPERTRPVESKKETHISPPKFDRGVPAKK</sequence>
<feature type="compositionally biased region" description="Low complexity" evidence="1">
    <location>
        <begin position="610"/>
        <end position="624"/>
    </location>
</feature>
<feature type="compositionally biased region" description="Low complexity" evidence="1">
    <location>
        <begin position="551"/>
        <end position="561"/>
    </location>
</feature>
<keyword evidence="3" id="KW-1185">Reference proteome</keyword>
<reference evidence="2" key="1">
    <citation type="submission" date="2022-07" db="EMBL/GenBank/DDBJ databases">
        <title>Fungi with potential for degradation of polypropylene.</title>
        <authorList>
            <person name="Gostincar C."/>
        </authorList>
    </citation>
    <scope>NUCLEOTIDE SEQUENCE</scope>
    <source>
        <strain evidence="2">EXF-13308</strain>
    </source>
</reference>
<feature type="compositionally biased region" description="Basic and acidic residues" evidence="1">
    <location>
        <begin position="638"/>
        <end position="677"/>
    </location>
</feature>
<dbReference type="Proteomes" id="UP001174694">
    <property type="component" value="Unassembled WGS sequence"/>
</dbReference>
<dbReference type="Pfam" id="PF08208">
    <property type="entry name" value="RNA_polI_A34"/>
    <property type="match status" value="1"/>
</dbReference>
<gene>
    <name evidence="2" type="ORF">NKR23_g4860</name>
</gene>
<feature type="compositionally biased region" description="Acidic residues" evidence="1">
    <location>
        <begin position="184"/>
        <end position="199"/>
    </location>
</feature>
<dbReference type="PANTHER" id="PTHR28155:SF1">
    <property type="entry name" value="DNA-DIRECTED RNA POLYMERASE I SUBUNIT RPA34.5-DOMAIN-CONTAINING PROTEIN"/>
    <property type="match status" value="1"/>
</dbReference>
<feature type="compositionally biased region" description="Acidic residues" evidence="1">
    <location>
        <begin position="52"/>
        <end position="71"/>
    </location>
</feature>
<feature type="compositionally biased region" description="Polar residues" evidence="1">
    <location>
        <begin position="249"/>
        <end position="261"/>
    </location>
</feature>
<comment type="caution">
    <text evidence="2">The sequence shown here is derived from an EMBL/GenBank/DDBJ whole genome shotgun (WGS) entry which is preliminary data.</text>
</comment>
<feature type="compositionally biased region" description="Acidic residues" evidence="1">
    <location>
        <begin position="228"/>
        <end position="241"/>
    </location>
</feature>
<feature type="compositionally biased region" description="Basic and acidic residues" evidence="1">
    <location>
        <begin position="516"/>
        <end position="529"/>
    </location>
</feature>
<dbReference type="InterPro" id="IPR013240">
    <property type="entry name" value="DNA-dir_RNA_pol1_su_RPA34"/>
</dbReference>
<evidence type="ECO:0000256" key="1">
    <source>
        <dbReference type="SAM" id="MobiDB-lite"/>
    </source>
</evidence>
<evidence type="ECO:0008006" key="4">
    <source>
        <dbReference type="Google" id="ProtNLM"/>
    </source>
</evidence>
<feature type="compositionally biased region" description="Acidic residues" evidence="1">
    <location>
        <begin position="269"/>
        <end position="287"/>
    </location>
</feature>
<feature type="compositionally biased region" description="Polar residues" evidence="1">
    <location>
        <begin position="117"/>
        <end position="131"/>
    </location>
</feature>
<accession>A0AA38VRG5</accession>
<dbReference type="PANTHER" id="PTHR28155">
    <property type="entry name" value="ACR243WP"/>
    <property type="match status" value="1"/>
</dbReference>
<dbReference type="AlphaFoldDB" id="A0AA38VRG5"/>
<dbReference type="InterPro" id="IPR053263">
    <property type="entry name" value="Euk_RPA34_RNAP_subunit"/>
</dbReference>